<gene>
    <name evidence="2" type="ORF">HGR_05354</name>
</gene>
<dbReference type="GO" id="GO:0016491">
    <property type="term" value="F:oxidoreductase activity"/>
    <property type="evidence" value="ECO:0007669"/>
    <property type="project" value="InterPro"/>
</dbReference>
<sequence length="447" mass="46896">MPPEIAAAVKITIVGAGWAGLAAAVAATQAGHHVTLHEAARVAGGRARGVDMALPNGQTLTLDNGQHILIGAYTETLRLLRTVGVNVASGPQAGAESPLLRLPLALIGPDGQGLRLPRLPGFLPASWAVLAGVLRHPDWPWRERLGLLRAALRWQAQGFQCDDRLSVADLCAQARGAIGPRVLTELIEPLCVSALNTPAPEASAQVFLRVLRDALFAQPQGADLLLPRVDLGSLLPEPALRWLQAHGVTVRLGERVHDLAALQGQDSIVLACPAPEAARLSHAINPRWAAQAQALGHTTIATVYAWSAHARLHAPMLALPSSAPCPAQFVFDRGRLDPSGKSQGLLAFVVSASTGEREEIEASVLRQARTQLGLELQAVRTIVEKRATFACTPGLARPSARIGPRLHACGDYVAGPYPATLEGAVRSGIAAAEACAADRVSPHGLSG</sequence>
<dbReference type="Gene3D" id="3.50.50.60">
    <property type="entry name" value="FAD/NAD(P)-binding domain"/>
    <property type="match status" value="2"/>
</dbReference>
<dbReference type="Gene3D" id="1.10.3110.10">
    <property type="entry name" value="protoporphyrinogen ix oxidase, domain 3"/>
    <property type="match status" value="1"/>
</dbReference>
<dbReference type="Gene3D" id="3.90.660.10">
    <property type="match status" value="1"/>
</dbReference>
<dbReference type="Proteomes" id="UP000016368">
    <property type="component" value="Unassembled WGS sequence"/>
</dbReference>
<comment type="caution">
    <text evidence="2">The sequence shown here is derived from an EMBL/GenBank/DDBJ whole genome shotgun (WGS) entry which is preliminary data.</text>
</comment>
<evidence type="ECO:0000313" key="2">
    <source>
        <dbReference type="EMBL" id="EGI77591.1"/>
    </source>
</evidence>
<dbReference type="AlphaFoldDB" id="F3KRJ2"/>
<dbReference type="InterPro" id="IPR036188">
    <property type="entry name" value="FAD/NAD-bd_sf"/>
</dbReference>
<keyword evidence="3" id="KW-1185">Reference proteome</keyword>
<dbReference type="SUPFAM" id="SSF51905">
    <property type="entry name" value="FAD/NAD(P)-binding domain"/>
    <property type="match status" value="1"/>
</dbReference>
<evidence type="ECO:0000259" key="1">
    <source>
        <dbReference type="Pfam" id="PF01593"/>
    </source>
</evidence>
<dbReference type="STRING" id="887062.HGR_05354"/>
<proteinExistence type="predicted"/>
<dbReference type="NCBIfam" id="TIGR03467">
    <property type="entry name" value="HpnE"/>
    <property type="match status" value="1"/>
</dbReference>
<evidence type="ECO:0000313" key="3">
    <source>
        <dbReference type="Proteomes" id="UP000016368"/>
    </source>
</evidence>
<feature type="domain" description="Amine oxidase" evidence="1">
    <location>
        <begin position="19"/>
        <end position="435"/>
    </location>
</feature>
<organism evidence="2 3">
    <name type="scientific">Hylemonella gracilis ATCC 19624</name>
    <dbReference type="NCBI Taxonomy" id="887062"/>
    <lineage>
        <taxon>Bacteria</taxon>
        <taxon>Pseudomonadati</taxon>
        <taxon>Pseudomonadota</taxon>
        <taxon>Betaproteobacteria</taxon>
        <taxon>Burkholderiales</taxon>
        <taxon>Comamonadaceae</taxon>
        <taxon>Hylemonella</taxon>
    </lineage>
</organism>
<dbReference type="Pfam" id="PF01593">
    <property type="entry name" value="Amino_oxidase"/>
    <property type="match status" value="1"/>
</dbReference>
<reference evidence="2 3" key="1">
    <citation type="journal article" date="2011" name="EMBO J.">
        <title>Structural diversity of bacterial flagellar motors.</title>
        <authorList>
            <person name="Chen S."/>
            <person name="Beeby M."/>
            <person name="Murphy G.E."/>
            <person name="Leadbetter J.R."/>
            <person name="Hendrixson D.R."/>
            <person name="Briegel A."/>
            <person name="Li Z."/>
            <person name="Shi J."/>
            <person name="Tocheva E.I."/>
            <person name="Muller A."/>
            <person name="Dobro M.J."/>
            <person name="Jensen G.J."/>
        </authorList>
    </citation>
    <scope>NUCLEOTIDE SEQUENCE [LARGE SCALE GENOMIC DNA]</scope>
    <source>
        <strain evidence="2 3">ATCC 19624</strain>
    </source>
</reference>
<dbReference type="EMBL" id="AEGR01000044">
    <property type="protein sequence ID" value="EGI77591.1"/>
    <property type="molecule type" value="Genomic_DNA"/>
</dbReference>
<accession>F3KRJ2</accession>
<dbReference type="InterPro" id="IPR017830">
    <property type="entry name" value="SQase_HpnE"/>
</dbReference>
<dbReference type="eggNOG" id="COG1232">
    <property type="taxonomic scope" value="Bacteria"/>
</dbReference>
<dbReference type="PANTHER" id="PTHR42923:SF47">
    <property type="entry name" value="BLR3003 PROTEIN"/>
    <property type="match status" value="1"/>
</dbReference>
<protein>
    <submittedName>
        <fullName evidence="2">Amine oxidase</fullName>
    </submittedName>
</protein>
<dbReference type="InterPro" id="IPR002937">
    <property type="entry name" value="Amino_oxidase"/>
</dbReference>
<name>F3KRJ2_9BURK</name>
<dbReference type="InterPro" id="IPR050464">
    <property type="entry name" value="Zeta_carotene_desat/Oxidored"/>
</dbReference>
<dbReference type="PANTHER" id="PTHR42923">
    <property type="entry name" value="PROTOPORPHYRINOGEN OXIDASE"/>
    <property type="match status" value="1"/>
</dbReference>
<dbReference type="Gene3D" id="3.90.660.20">
    <property type="entry name" value="Protoporphyrinogen oxidase, mitochondrial, domain 2"/>
    <property type="match status" value="1"/>
</dbReference>